<organism evidence="3 4">
    <name type="scientific">Vibrio cortegadensis</name>
    <dbReference type="NCBI Taxonomy" id="1328770"/>
    <lineage>
        <taxon>Bacteria</taxon>
        <taxon>Pseudomonadati</taxon>
        <taxon>Pseudomonadota</taxon>
        <taxon>Gammaproteobacteria</taxon>
        <taxon>Vibrionales</taxon>
        <taxon>Vibrionaceae</taxon>
        <taxon>Vibrio</taxon>
    </lineage>
</organism>
<dbReference type="SMART" id="SM00897">
    <property type="entry name" value="FIST"/>
    <property type="match status" value="1"/>
</dbReference>
<feature type="domain" description="FIST C-domain" evidence="2">
    <location>
        <begin position="228"/>
        <end position="375"/>
    </location>
</feature>
<dbReference type="InterPro" id="IPR013702">
    <property type="entry name" value="FIST_domain_N"/>
</dbReference>
<dbReference type="RefSeq" id="WP_113796744.1">
    <property type="nucleotide sequence ID" value="NZ_AP025472.1"/>
</dbReference>
<accession>A0ABV4M813</accession>
<dbReference type="PANTHER" id="PTHR40252:SF2">
    <property type="entry name" value="BLR0328 PROTEIN"/>
    <property type="match status" value="1"/>
</dbReference>
<dbReference type="Pfam" id="PF08495">
    <property type="entry name" value="FIST"/>
    <property type="match status" value="1"/>
</dbReference>
<dbReference type="InterPro" id="IPR019494">
    <property type="entry name" value="FIST_C"/>
</dbReference>
<feature type="domain" description="FIST" evidence="1">
    <location>
        <begin position="27"/>
        <end position="227"/>
    </location>
</feature>
<gene>
    <name evidence="3" type="ORF">ACED38_12325</name>
</gene>
<dbReference type="SMART" id="SM01204">
    <property type="entry name" value="FIST_C"/>
    <property type="match status" value="1"/>
</dbReference>
<name>A0ABV4M813_9VIBR</name>
<sequence>MQFISLTSNNTDERNVALEFKQQLKTTNISSLICYYTEEYCSELLSQHLVEAFPNIPIQGCSSCQGIMTEKGYHSGPVVGILAISDLGINAYGTGLSHYSDDRENIDSAIAQALDEAMLSADRIGEVPSLIILHATPGDEERMIACIDKKFGTLVAIIGGSAADNTIDGKWSIFNEKSHCQSGVSVTLVYSSQSIFTSFSAGHSATEYQGTITKARGRELLEIDHKPALEVYHYWTDHHLGNLTSDGYLFDKATIYPLGRIAGYIYEQPYYKLSHPIRETPSQGIELFTSIQEGEKIYLMVGNKTHLIGRAARVVNSAYNQKLEDMERLGGINIFCAGPMLHLRQDIDAVCDQINTALDGKPFICPFTFGEQGRFIGGENGHGNLMISSAVFHKVTG</sequence>
<comment type="caution">
    <text evidence="3">The sequence shown here is derived from an EMBL/GenBank/DDBJ whole genome shotgun (WGS) entry which is preliminary data.</text>
</comment>
<keyword evidence="4" id="KW-1185">Reference proteome</keyword>
<evidence type="ECO:0000259" key="1">
    <source>
        <dbReference type="SMART" id="SM00897"/>
    </source>
</evidence>
<reference evidence="3 4" key="1">
    <citation type="submission" date="2024-06" db="EMBL/GenBank/DDBJ databases">
        <authorList>
            <person name="Steensen K."/>
            <person name="Seneca J."/>
            <person name="Bartlau N."/>
            <person name="Yu A.X."/>
            <person name="Polz M.F."/>
        </authorList>
    </citation>
    <scope>NUCLEOTIDE SEQUENCE [LARGE SCALE GENOMIC DNA]</scope>
    <source>
        <strain evidence="3 4">FF146</strain>
    </source>
</reference>
<evidence type="ECO:0000313" key="3">
    <source>
        <dbReference type="EMBL" id="MEZ8195662.1"/>
    </source>
</evidence>
<proteinExistence type="predicted"/>
<evidence type="ECO:0000313" key="4">
    <source>
        <dbReference type="Proteomes" id="UP001569153"/>
    </source>
</evidence>
<evidence type="ECO:0000259" key="2">
    <source>
        <dbReference type="SMART" id="SM01204"/>
    </source>
</evidence>
<dbReference type="PANTHER" id="PTHR40252">
    <property type="entry name" value="BLR0328 PROTEIN"/>
    <property type="match status" value="1"/>
</dbReference>
<dbReference type="EMBL" id="JBGOOT010000009">
    <property type="protein sequence ID" value="MEZ8195662.1"/>
    <property type="molecule type" value="Genomic_DNA"/>
</dbReference>
<dbReference type="Proteomes" id="UP001569153">
    <property type="component" value="Unassembled WGS sequence"/>
</dbReference>
<protein>
    <submittedName>
        <fullName evidence="3">FIST signal transduction protein</fullName>
    </submittedName>
</protein>
<dbReference type="Pfam" id="PF10442">
    <property type="entry name" value="FIST_C"/>
    <property type="match status" value="1"/>
</dbReference>